<organism evidence="1 2">
    <name type="scientific">Phytophthora megakarya</name>
    <dbReference type="NCBI Taxonomy" id="4795"/>
    <lineage>
        <taxon>Eukaryota</taxon>
        <taxon>Sar</taxon>
        <taxon>Stramenopiles</taxon>
        <taxon>Oomycota</taxon>
        <taxon>Peronosporomycetes</taxon>
        <taxon>Peronosporales</taxon>
        <taxon>Peronosporaceae</taxon>
        <taxon>Phytophthora</taxon>
    </lineage>
</organism>
<name>A0A225WPM7_9STRA</name>
<comment type="caution">
    <text evidence="1">The sequence shown here is derived from an EMBL/GenBank/DDBJ whole genome shotgun (WGS) entry which is preliminary data.</text>
</comment>
<evidence type="ECO:0000313" key="1">
    <source>
        <dbReference type="EMBL" id="OWZ18947.1"/>
    </source>
</evidence>
<reference evidence="2" key="1">
    <citation type="submission" date="2017-03" db="EMBL/GenBank/DDBJ databases">
        <title>Phytopthora megakarya and P. palmivora, two closely related causual agents of cacao black pod achieved similar genome size and gene model numbers by different mechanisms.</title>
        <authorList>
            <person name="Ali S."/>
            <person name="Shao J."/>
            <person name="Larry D.J."/>
            <person name="Kronmiller B."/>
            <person name="Shen D."/>
            <person name="Strem M.D."/>
            <person name="Melnick R.L."/>
            <person name="Guiltinan M.J."/>
            <person name="Tyler B.M."/>
            <person name="Meinhardt L.W."/>
            <person name="Bailey B.A."/>
        </authorList>
    </citation>
    <scope>NUCLEOTIDE SEQUENCE [LARGE SCALE GENOMIC DNA]</scope>
    <source>
        <strain evidence="2">zdho120</strain>
    </source>
</reference>
<proteinExistence type="predicted"/>
<sequence>MKSRAWLLSSTKSSKCDNSAKLMKYMVRWSYGVSGVLMMTKSARRNALNILRRSNTFLALATQHPICASHRIPRATVDLHLLLLTIDKHHQSWHTIAGLHMRVFVRCNSGAATLHQIHTCTVAVPLWTFRMINVYGQTVVADACIIDGCTERDHEVIIPFRTTDDKVGSTVATVRLVSAAILRGRAVRPVSVAVAAPDGEEGIFVPTVNHGAVLFATAETKVNNGRVLVPAINASGRRMKLPGRKELGI</sequence>
<dbReference type="AlphaFoldDB" id="A0A225WPM7"/>
<dbReference type="EMBL" id="NBNE01000512">
    <property type="protein sequence ID" value="OWZ18947.1"/>
    <property type="molecule type" value="Genomic_DNA"/>
</dbReference>
<evidence type="ECO:0000313" key="2">
    <source>
        <dbReference type="Proteomes" id="UP000198211"/>
    </source>
</evidence>
<gene>
    <name evidence="1" type="ORF">PHMEG_0006878</name>
</gene>
<accession>A0A225WPM7</accession>
<dbReference type="Proteomes" id="UP000198211">
    <property type="component" value="Unassembled WGS sequence"/>
</dbReference>
<protein>
    <submittedName>
        <fullName evidence="1">Uncharacterized protein</fullName>
    </submittedName>
</protein>
<keyword evidence="2" id="KW-1185">Reference proteome</keyword>